<sequence length="279" mass="31915">MTLVLKLKSCARFQRFQKHHMHRLLNALQTPECYICCQRTYVSGMEALTILLRRLSYPSRWCDLEAIFGRSESELSLIFHKVFNLFCRTCLIKNLSGSLMIHWRGALLTQCWGFIDGTPRPIARPTRNEQIMYSGHKRTHCIKLQHCYMYNQNAHLKLQRLVGKCVSFSLVIPGAQLFTEKMNAAISKGHLSSKLIRVCGALREEICDWSFLKTWDERHVRVSDAPDASNFAWGGSLISPVSADTSDYWTNEERSWNIATKEATGLSKSVEEFPGGCFG</sequence>
<evidence type="ECO:0000313" key="1">
    <source>
        <dbReference type="EMBL" id="KAK2560751.1"/>
    </source>
</evidence>
<accession>A0AAD9QGX7</accession>
<reference evidence="1" key="1">
    <citation type="journal article" date="2023" name="G3 (Bethesda)">
        <title>Whole genome assembly and annotation of the endangered Caribbean coral Acropora cervicornis.</title>
        <authorList>
            <person name="Selwyn J.D."/>
            <person name="Vollmer S.V."/>
        </authorList>
    </citation>
    <scope>NUCLEOTIDE SEQUENCE</scope>
    <source>
        <strain evidence="1">K2</strain>
    </source>
</reference>
<name>A0AAD9QGX7_ACRCE</name>
<reference evidence="1" key="2">
    <citation type="journal article" date="2023" name="Science">
        <title>Genomic signatures of disease resistance in endangered staghorn corals.</title>
        <authorList>
            <person name="Vollmer S.V."/>
            <person name="Selwyn J.D."/>
            <person name="Despard B.A."/>
            <person name="Roesel C.L."/>
        </authorList>
    </citation>
    <scope>NUCLEOTIDE SEQUENCE</scope>
    <source>
        <strain evidence="1">K2</strain>
    </source>
</reference>
<dbReference type="EMBL" id="JARQWQ010000035">
    <property type="protein sequence ID" value="KAK2560751.1"/>
    <property type="molecule type" value="Genomic_DNA"/>
</dbReference>
<protein>
    <recommendedName>
        <fullName evidence="3">DDE Tnp4 domain-containing protein</fullName>
    </recommendedName>
</protein>
<dbReference type="AlphaFoldDB" id="A0AAD9QGX7"/>
<organism evidence="1 2">
    <name type="scientific">Acropora cervicornis</name>
    <name type="common">Staghorn coral</name>
    <dbReference type="NCBI Taxonomy" id="6130"/>
    <lineage>
        <taxon>Eukaryota</taxon>
        <taxon>Metazoa</taxon>
        <taxon>Cnidaria</taxon>
        <taxon>Anthozoa</taxon>
        <taxon>Hexacorallia</taxon>
        <taxon>Scleractinia</taxon>
        <taxon>Astrocoeniina</taxon>
        <taxon>Acroporidae</taxon>
        <taxon>Acropora</taxon>
    </lineage>
</organism>
<gene>
    <name evidence="1" type="ORF">P5673_016531</name>
</gene>
<keyword evidence="2" id="KW-1185">Reference proteome</keyword>
<evidence type="ECO:0008006" key="3">
    <source>
        <dbReference type="Google" id="ProtNLM"/>
    </source>
</evidence>
<dbReference type="Proteomes" id="UP001249851">
    <property type="component" value="Unassembled WGS sequence"/>
</dbReference>
<comment type="caution">
    <text evidence="1">The sequence shown here is derived from an EMBL/GenBank/DDBJ whole genome shotgun (WGS) entry which is preliminary data.</text>
</comment>
<dbReference type="PANTHER" id="PTHR34615:SF1">
    <property type="entry name" value="PX DOMAIN-CONTAINING PROTEIN"/>
    <property type="match status" value="1"/>
</dbReference>
<proteinExistence type="predicted"/>
<evidence type="ECO:0000313" key="2">
    <source>
        <dbReference type="Proteomes" id="UP001249851"/>
    </source>
</evidence>
<dbReference type="PANTHER" id="PTHR34615">
    <property type="entry name" value="PX DOMAIN-CONTAINING PROTEIN"/>
    <property type="match status" value="1"/>
</dbReference>